<evidence type="ECO:0000313" key="2">
    <source>
        <dbReference type="Proteomes" id="UP000053369"/>
    </source>
</evidence>
<name>A0A091RKM9_9AVES</name>
<sequence>DLAGPADAAAVPVPVRAAIARAIGSTIAIQAPVTPIATQTPVAIAPIAIQAPKA</sequence>
<protein>
    <submittedName>
        <fullName evidence="1">Uncharacterized protein</fullName>
    </submittedName>
</protein>
<gene>
    <name evidence="1" type="ORF">N332_06041</name>
</gene>
<dbReference type="AlphaFoldDB" id="A0A091RKM9"/>
<accession>A0A091RKM9</accession>
<organism evidence="1 2">
    <name type="scientific">Mesitornis unicolor</name>
    <name type="common">brown roatelo</name>
    <dbReference type="NCBI Taxonomy" id="54374"/>
    <lineage>
        <taxon>Eukaryota</taxon>
        <taxon>Metazoa</taxon>
        <taxon>Chordata</taxon>
        <taxon>Craniata</taxon>
        <taxon>Vertebrata</taxon>
        <taxon>Euteleostomi</taxon>
        <taxon>Archelosauria</taxon>
        <taxon>Archosauria</taxon>
        <taxon>Dinosauria</taxon>
        <taxon>Saurischia</taxon>
        <taxon>Theropoda</taxon>
        <taxon>Coelurosauria</taxon>
        <taxon>Aves</taxon>
        <taxon>Neognathae</taxon>
        <taxon>Neoaves</taxon>
        <taxon>Columbimorphae</taxon>
        <taxon>Mesitornithiformes</taxon>
        <taxon>Mesitornithidae</taxon>
        <taxon>Mesitornis</taxon>
    </lineage>
</organism>
<keyword evidence="2" id="KW-1185">Reference proteome</keyword>
<feature type="non-terminal residue" evidence="1">
    <location>
        <position position="54"/>
    </location>
</feature>
<proteinExistence type="predicted"/>
<feature type="non-terminal residue" evidence="1">
    <location>
        <position position="1"/>
    </location>
</feature>
<evidence type="ECO:0000313" key="1">
    <source>
        <dbReference type="EMBL" id="KFQ39807.1"/>
    </source>
</evidence>
<reference evidence="1 2" key="1">
    <citation type="submission" date="2014-04" db="EMBL/GenBank/DDBJ databases">
        <title>Genome evolution of avian class.</title>
        <authorList>
            <person name="Zhang G."/>
            <person name="Li C."/>
        </authorList>
    </citation>
    <scope>NUCLEOTIDE SEQUENCE [LARGE SCALE GENOMIC DNA]</scope>
    <source>
        <strain evidence="1">BGI_N332</strain>
    </source>
</reference>
<dbReference type="Proteomes" id="UP000053369">
    <property type="component" value="Unassembled WGS sequence"/>
</dbReference>
<dbReference type="EMBL" id="KK820307">
    <property type="protein sequence ID" value="KFQ39807.1"/>
    <property type="molecule type" value="Genomic_DNA"/>
</dbReference>